<protein>
    <submittedName>
        <fullName evidence="1">Uncharacterized protein</fullName>
    </submittedName>
</protein>
<accession>A0ACC3SJL4</accession>
<evidence type="ECO:0000313" key="2">
    <source>
        <dbReference type="Proteomes" id="UP001320706"/>
    </source>
</evidence>
<organism evidence="1 2">
    <name type="scientific">Zalaria obscura</name>
    <dbReference type="NCBI Taxonomy" id="2024903"/>
    <lineage>
        <taxon>Eukaryota</taxon>
        <taxon>Fungi</taxon>
        <taxon>Dikarya</taxon>
        <taxon>Ascomycota</taxon>
        <taxon>Pezizomycotina</taxon>
        <taxon>Dothideomycetes</taxon>
        <taxon>Dothideomycetidae</taxon>
        <taxon>Dothideales</taxon>
        <taxon>Zalariaceae</taxon>
        <taxon>Zalaria</taxon>
    </lineage>
</organism>
<evidence type="ECO:0000313" key="1">
    <source>
        <dbReference type="EMBL" id="KAK8216722.1"/>
    </source>
</evidence>
<dbReference type="Proteomes" id="UP001320706">
    <property type="component" value="Unassembled WGS sequence"/>
</dbReference>
<proteinExistence type="predicted"/>
<keyword evidence="2" id="KW-1185">Reference proteome</keyword>
<dbReference type="EMBL" id="JAMKPW020000007">
    <property type="protein sequence ID" value="KAK8216722.1"/>
    <property type="molecule type" value="Genomic_DNA"/>
</dbReference>
<reference evidence="1" key="1">
    <citation type="submission" date="2024-02" db="EMBL/GenBank/DDBJ databases">
        <title>Metagenome Assembled Genome of Zalaria obscura JY119.</title>
        <authorList>
            <person name="Vighnesh L."/>
            <person name="Jagadeeshwari U."/>
            <person name="Venkata Ramana C."/>
            <person name="Sasikala C."/>
        </authorList>
    </citation>
    <scope>NUCLEOTIDE SEQUENCE</scope>
    <source>
        <strain evidence="1">JY119</strain>
    </source>
</reference>
<gene>
    <name evidence="1" type="ORF">M8818_001685</name>
</gene>
<sequence>MARIHKVISGMLYAPLNGQKVKEGRLRSIFIVVCHRPTALAIYVLISTDLAPGPQSKQRIAQNATMMWLACAASLAPRYCPGAHPWEAMILAPKELVSRAHAVLFGSCDSLFRLFGPARPMVAVECLYMRSELFYNSVAGCGQDFCPAALRVCVNYGFAGWTRAKTLGRKPALAGCRCVFAIAD</sequence>
<comment type="caution">
    <text evidence="1">The sequence shown here is derived from an EMBL/GenBank/DDBJ whole genome shotgun (WGS) entry which is preliminary data.</text>
</comment>
<name>A0ACC3SJL4_9PEZI</name>